<dbReference type="GO" id="GO:0004615">
    <property type="term" value="F:phosphomannomutase activity"/>
    <property type="evidence" value="ECO:0007669"/>
    <property type="project" value="UniProtKB-EC"/>
</dbReference>
<feature type="binding site" evidence="10">
    <location>
        <position position="405"/>
    </location>
    <ligand>
        <name>alpha-D-mannose 1-phosphate</name>
        <dbReference type="ChEBI" id="CHEBI:58409"/>
    </ligand>
</feature>
<evidence type="ECO:0000256" key="2">
    <source>
        <dbReference type="ARBA" id="ARBA00004699"/>
    </source>
</evidence>
<dbReference type="Pfam" id="PF03332">
    <property type="entry name" value="PMM"/>
    <property type="match status" value="1"/>
</dbReference>
<evidence type="ECO:0000256" key="9">
    <source>
        <dbReference type="ARBA" id="ARBA00023235"/>
    </source>
</evidence>
<dbReference type="InterPro" id="IPR036412">
    <property type="entry name" value="HAD-like_sf"/>
</dbReference>
<dbReference type="PANTHER" id="PTHR10466">
    <property type="entry name" value="PHOSPHOMANNOMUTASE"/>
    <property type="match status" value="1"/>
</dbReference>
<evidence type="ECO:0000313" key="14">
    <source>
        <dbReference type="EMBL" id="EKC37500.1"/>
    </source>
</evidence>
<keyword evidence="8 11" id="KW-0460">Magnesium</keyword>
<dbReference type="GO" id="GO:0006013">
    <property type="term" value="P:mannose metabolic process"/>
    <property type="evidence" value="ECO:0007669"/>
    <property type="project" value="TreeGrafter"/>
</dbReference>
<proteinExistence type="inferred from homology"/>
<comment type="pathway">
    <text evidence="2 12">Nucleotide-sugar biosynthesis; GDP-alpha-D-mannose biosynthesis; alpha-D-mannose 1-phosphate from D-fructose 6-phosphate: step 2/2.</text>
</comment>
<evidence type="ECO:0000256" key="10">
    <source>
        <dbReference type="PIRSR" id="PIRSR605002-2"/>
    </source>
</evidence>
<name>K1R8K0_MAGGI</name>
<feature type="region of interest" description="Disordered" evidence="13">
    <location>
        <begin position="172"/>
        <end position="247"/>
    </location>
</feature>
<dbReference type="Gene3D" id="3.40.50.1000">
    <property type="entry name" value="HAD superfamily/HAD-like"/>
    <property type="match status" value="1"/>
</dbReference>
<keyword evidence="9 12" id="KW-0413">Isomerase</keyword>
<evidence type="ECO:0000256" key="13">
    <source>
        <dbReference type="SAM" id="MobiDB-lite"/>
    </source>
</evidence>
<dbReference type="SUPFAM" id="SSF56784">
    <property type="entry name" value="HAD-like"/>
    <property type="match status" value="1"/>
</dbReference>
<feature type="binding site" evidence="10">
    <location>
        <position position="463"/>
    </location>
    <ligand>
        <name>alpha-D-mannose 1-phosphate</name>
        <dbReference type="ChEBI" id="CHEBI:58409"/>
    </ligand>
</feature>
<comment type="subunit">
    <text evidence="4 12">Homodimer.</text>
</comment>
<evidence type="ECO:0000256" key="6">
    <source>
        <dbReference type="ARBA" id="ARBA00022490"/>
    </source>
</evidence>
<keyword evidence="6 12" id="KW-0963">Cytoplasm</keyword>
<dbReference type="InterPro" id="IPR006379">
    <property type="entry name" value="HAD-SF_hydro_IIB"/>
</dbReference>
<dbReference type="HOGENOM" id="CLU_514147_0_0_1"/>
<feature type="compositionally biased region" description="Polar residues" evidence="13">
    <location>
        <begin position="229"/>
        <end position="240"/>
    </location>
</feature>
<evidence type="ECO:0000256" key="4">
    <source>
        <dbReference type="ARBA" id="ARBA00011738"/>
    </source>
</evidence>
<comment type="cofactor">
    <cofactor evidence="11">
        <name>Mg(2+)</name>
        <dbReference type="ChEBI" id="CHEBI:18420"/>
    </cofactor>
</comment>
<sequence length="530" mass="59491">MATKRPCLRKSTRAQSKTKEVNGEDPSKVDNDKLSEPIPKTQTRRITKLKKHVTEKPEIINIDEESEHGDGSFISQIIPSCEKDTFLCSQDTSAEVFWDCTSPDMRKIIRSRHRRDKHLKSNVVDIVQTLSTTSDVDTEDLEDKSKNGLLGLWMDSDAPDISSKFTATNLTSFSPTNSFPPQRAQKEKREATDTLSSVLQEKLSMRIKKERSPLGTKIRSSAEKRKRSSLSGVTESSSKISKVERNEGKACALPEEVEKLSETSWSEDDFYEEDSFIIRATQAPGELANKCETKTSSNKEVNNKAAPQDMLDFLKKLKQKCIVGLVGGSDLSKIAEQMGRDVVNEYDYVFSENGLVAYKEGKQIGQENLLHNKGEECLQKVINFALKYMSELQLPAKRGTFVEFRSSMLNLCPVGRSCSQKERDEFAAFDKENNIRKKFVEALYKNFPEAGLKFAIGGQISIDVFPTGWDKTFCLQFLEKDGIKTIHFFGDKTTAGGNDHEIYEDSRTIGHSVTDPSDTIKQVSAIIPGL</sequence>
<feature type="binding site" evidence="10">
    <location>
        <position position="416"/>
    </location>
    <ligand>
        <name>alpha-D-mannose 1-phosphate</name>
        <dbReference type="ChEBI" id="CHEBI:58409"/>
    </ligand>
</feature>
<dbReference type="UniPathway" id="UPA00126">
    <property type="reaction ID" value="UER00424"/>
</dbReference>
<reference evidence="14" key="1">
    <citation type="journal article" date="2012" name="Nature">
        <title>The oyster genome reveals stress adaptation and complexity of shell formation.</title>
        <authorList>
            <person name="Zhang G."/>
            <person name="Fang X."/>
            <person name="Guo X."/>
            <person name="Li L."/>
            <person name="Luo R."/>
            <person name="Xu F."/>
            <person name="Yang P."/>
            <person name="Zhang L."/>
            <person name="Wang X."/>
            <person name="Qi H."/>
            <person name="Xiong Z."/>
            <person name="Que H."/>
            <person name="Xie Y."/>
            <person name="Holland P.W."/>
            <person name="Paps J."/>
            <person name="Zhu Y."/>
            <person name="Wu F."/>
            <person name="Chen Y."/>
            <person name="Wang J."/>
            <person name="Peng C."/>
            <person name="Meng J."/>
            <person name="Yang L."/>
            <person name="Liu J."/>
            <person name="Wen B."/>
            <person name="Zhang N."/>
            <person name="Huang Z."/>
            <person name="Zhu Q."/>
            <person name="Feng Y."/>
            <person name="Mount A."/>
            <person name="Hedgecock D."/>
            <person name="Xu Z."/>
            <person name="Liu Y."/>
            <person name="Domazet-Loso T."/>
            <person name="Du Y."/>
            <person name="Sun X."/>
            <person name="Zhang S."/>
            <person name="Liu B."/>
            <person name="Cheng P."/>
            <person name="Jiang X."/>
            <person name="Li J."/>
            <person name="Fan D."/>
            <person name="Wang W."/>
            <person name="Fu W."/>
            <person name="Wang T."/>
            <person name="Wang B."/>
            <person name="Zhang J."/>
            <person name="Peng Z."/>
            <person name="Li Y."/>
            <person name="Li N."/>
            <person name="Wang J."/>
            <person name="Chen M."/>
            <person name="He Y."/>
            <person name="Tan F."/>
            <person name="Song X."/>
            <person name="Zheng Q."/>
            <person name="Huang R."/>
            <person name="Yang H."/>
            <person name="Du X."/>
            <person name="Chen L."/>
            <person name="Yang M."/>
            <person name="Gaffney P.M."/>
            <person name="Wang S."/>
            <person name="Luo L."/>
            <person name="She Z."/>
            <person name="Ming Y."/>
            <person name="Huang W."/>
            <person name="Zhang S."/>
            <person name="Huang B."/>
            <person name="Zhang Y."/>
            <person name="Qu T."/>
            <person name="Ni P."/>
            <person name="Miao G."/>
            <person name="Wang J."/>
            <person name="Wang Q."/>
            <person name="Steinberg C.E."/>
            <person name="Wang H."/>
            <person name="Li N."/>
            <person name="Qian L."/>
            <person name="Zhang G."/>
            <person name="Li Y."/>
            <person name="Yang H."/>
            <person name="Liu X."/>
            <person name="Wang J."/>
            <person name="Yin Y."/>
            <person name="Wang J."/>
        </authorList>
    </citation>
    <scope>NUCLEOTIDE SEQUENCE [LARGE SCALE GENOMIC DNA]</scope>
    <source>
        <strain evidence="14">05x7-T-G4-1.051#20</strain>
    </source>
</reference>
<evidence type="ECO:0000256" key="12">
    <source>
        <dbReference type="RuleBase" id="RU361118"/>
    </source>
</evidence>
<accession>K1R8K0</accession>
<feature type="binding site" evidence="11">
    <location>
        <position position="505"/>
    </location>
    <ligand>
        <name>Mg(2+)</name>
        <dbReference type="ChEBI" id="CHEBI:18420"/>
        <label>1</label>
    </ligand>
</feature>
<dbReference type="EMBL" id="JH818095">
    <property type="protein sequence ID" value="EKC37500.1"/>
    <property type="molecule type" value="Genomic_DNA"/>
</dbReference>
<feature type="compositionally biased region" description="Basic residues" evidence="13">
    <location>
        <begin position="1"/>
        <end position="12"/>
    </location>
</feature>
<feature type="binding site" evidence="11">
    <location>
        <position position="503"/>
    </location>
    <ligand>
        <name>Mg(2+)</name>
        <dbReference type="ChEBI" id="CHEBI:18420"/>
        <label>1</label>
    </ligand>
</feature>
<dbReference type="CDD" id="cd02585">
    <property type="entry name" value="HAD_PMM"/>
    <property type="match status" value="1"/>
</dbReference>
<evidence type="ECO:0000256" key="8">
    <source>
        <dbReference type="ARBA" id="ARBA00022842"/>
    </source>
</evidence>
<dbReference type="GO" id="GO:0046872">
    <property type="term" value="F:metal ion binding"/>
    <property type="evidence" value="ECO:0007669"/>
    <property type="project" value="UniProtKB-KW"/>
</dbReference>
<dbReference type="FunFam" id="3.30.1240.20:FF:000001">
    <property type="entry name" value="Phosphomannomutase"/>
    <property type="match status" value="1"/>
</dbReference>
<dbReference type="EC" id="5.4.2.8" evidence="5 12"/>
<dbReference type="InterPro" id="IPR043169">
    <property type="entry name" value="PMM_cap"/>
</dbReference>
<keyword evidence="7 11" id="KW-0479">Metal-binding</keyword>
<comment type="function">
    <text evidence="12">Involved in the synthesis of the GDP-mannose and dolichol-phosphate-mannose required for a number of critical mannosyl transfer reactions.</text>
</comment>
<evidence type="ECO:0000256" key="11">
    <source>
        <dbReference type="PIRSR" id="PIRSR605002-3"/>
    </source>
</evidence>
<dbReference type="GO" id="GO:0006487">
    <property type="term" value="P:protein N-linked glycosylation"/>
    <property type="evidence" value="ECO:0007669"/>
    <property type="project" value="TreeGrafter"/>
</dbReference>
<dbReference type="InParanoid" id="K1R8K0"/>
<evidence type="ECO:0000256" key="7">
    <source>
        <dbReference type="ARBA" id="ARBA00022723"/>
    </source>
</evidence>
<dbReference type="AlphaFoldDB" id="K1R8K0"/>
<dbReference type="Gene3D" id="3.30.1240.20">
    <property type="match status" value="1"/>
</dbReference>
<feature type="region of interest" description="Disordered" evidence="13">
    <location>
        <begin position="1"/>
        <end position="40"/>
    </location>
</feature>
<comment type="catalytic activity">
    <reaction evidence="12">
        <text>alpha-D-mannose 1-phosphate = D-mannose 6-phosphate</text>
        <dbReference type="Rhea" id="RHEA:11140"/>
        <dbReference type="ChEBI" id="CHEBI:58409"/>
        <dbReference type="ChEBI" id="CHEBI:58735"/>
        <dbReference type="EC" id="5.4.2.8"/>
    </reaction>
</comment>
<evidence type="ECO:0000256" key="5">
    <source>
        <dbReference type="ARBA" id="ARBA00012730"/>
    </source>
</evidence>
<dbReference type="PANTHER" id="PTHR10466:SF0">
    <property type="entry name" value="PHOSPHOMANNOMUTASE"/>
    <property type="match status" value="1"/>
</dbReference>
<feature type="binding site" evidence="11">
    <location>
        <position position="508"/>
    </location>
    <ligand>
        <name>Mg(2+)</name>
        <dbReference type="ChEBI" id="CHEBI:18420"/>
        <label>1</label>
    </ligand>
</feature>
<dbReference type="InterPro" id="IPR005002">
    <property type="entry name" value="PMM"/>
</dbReference>
<organism evidence="14">
    <name type="scientific">Magallana gigas</name>
    <name type="common">Pacific oyster</name>
    <name type="synonym">Crassostrea gigas</name>
    <dbReference type="NCBI Taxonomy" id="29159"/>
    <lineage>
        <taxon>Eukaryota</taxon>
        <taxon>Metazoa</taxon>
        <taxon>Spiralia</taxon>
        <taxon>Lophotrochozoa</taxon>
        <taxon>Mollusca</taxon>
        <taxon>Bivalvia</taxon>
        <taxon>Autobranchia</taxon>
        <taxon>Pteriomorphia</taxon>
        <taxon>Ostreida</taxon>
        <taxon>Ostreoidea</taxon>
        <taxon>Ostreidae</taxon>
        <taxon>Magallana</taxon>
    </lineage>
</organism>
<gene>
    <name evidence="14" type="ORF">CGI_10018115</name>
</gene>
<dbReference type="NCBIfam" id="TIGR01484">
    <property type="entry name" value="HAD-SF-IIB"/>
    <property type="match status" value="1"/>
</dbReference>
<feature type="binding site" evidence="11">
    <location>
        <position position="491"/>
    </location>
    <ligand>
        <name>Mg(2+)</name>
        <dbReference type="ChEBI" id="CHEBI:18420"/>
        <label>1</label>
    </ligand>
</feature>
<dbReference type="GO" id="GO:0005829">
    <property type="term" value="C:cytosol"/>
    <property type="evidence" value="ECO:0007669"/>
    <property type="project" value="TreeGrafter"/>
</dbReference>
<feature type="compositionally biased region" description="Basic and acidic residues" evidence="13">
    <location>
        <begin position="17"/>
        <end position="35"/>
    </location>
</feature>
<protein>
    <recommendedName>
        <fullName evidence="5 12">Phosphomannomutase</fullName>
        <ecNumber evidence="5 12">5.4.2.8</ecNumber>
    </recommendedName>
</protein>
<feature type="binding site" evidence="10">
    <location>
        <position position="423"/>
    </location>
    <ligand>
        <name>alpha-D-mannose 1-phosphate</name>
        <dbReference type="ChEBI" id="CHEBI:58409"/>
    </ligand>
</feature>
<dbReference type="GO" id="GO:0009298">
    <property type="term" value="P:GDP-mannose biosynthetic process"/>
    <property type="evidence" value="ECO:0007669"/>
    <property type="project" value="UniProtKB-UniPathway"/>
</dbReference>
<feature type="binding site" evidence="10">
    <location>
        <position position="461"/>
    </location>
    <ligand>
        <name>alpha-D-mannose 1-phosphate</name>
        <dbReference type="ChEBI" id="CHEBI:58409"/>
    </ligand>
</feature>
<comment type="similarity">
    <text evidence="3 12">Belongs to the eukaryotic PMM family.</text>
</comment>
<evidence type="ECO:0000256" key="3">
    <source>
        <dbReference type="ARBA" id="ARBA00009736"/>
    </source>
</evidence>
<comment type="subcellular location">
    <subcellularLocation>
        <location evidence="1 12">Cytoplasm</location>
    </subcellularLocation>
</comment>
<evidence type="ECO:0000256" key="1">
    <source>
        <dbReference type="ARBA" id="ARBA00004496"/>
    </source>
</evidence>
<dbReference type="InterPro" id="IPR023214">
    <property type="entry name" value="HAD_sf"/>
</dbReference>